<proteinExistence type="predicted"/>
<dbReference type="Pfam" id="PF03205">
    <property type="entry name" value="MobB"/>
    <property type="match status" value="1"/>
</dbReference>
<feature type="domain" description="Molybdopterin-guanine dinucleotide biosynthesis protein B (MobB)" evidence="1">
    <location>
        <begin position="9"/>
        <end position="140"/>
    </location>
</feature>
<gene>
    <name evidence="2" type="primary">mobB</name>
    <name evidence="2" type="ORF">NDM98_05160</name>
</gene>
<evidence type="ECO:0000313" key="3">
    <source>
        <dbReference type="Proteomes" id="UP001203665"/>
    </source>
</evidence>
<protein>
    <submittedName>
        <fullName evidence="2">Molybdopterin-guanine dinucleotide biosynthesis protein B</fullName>
    </submittedName>
</protein>
<dbReference type="InterPro" id="IPR004435">
    <property type="entry name" value="MobB_dom"/>
</dbReference>
<comment type="caution">
    <text evidence="2">The sequence shown here is derived from an EMBL/GenBank/DDBJ whole genome shotgun (WGS) entry which is preliminary data.</text>
</comment>
<dbReference type="PANTHER" id="PTHR40072">
    <property type="entry name" value="MOLYBDOPTERIN-GUANINE DINUCLEOTIDE BIOSYNTHESIS ADAPTER PROTEIN-RELATED"/>
    <property type="match status" value="1"/>
</dbReference>
<dbReference type="InterPro" id="IPR052539">
    <property type="entry name" value="MGD_biosynthesis_adapter"/>
</dbReference>
<dbReference type="Proteomes" id="UP001203665">
    <property type="component" value="Unassembled WGS sequence"/>
</dbReference>
<reference evidence="2" key="1">
    <citation type="submission" date="2022-06" db="EMBL/GenBank/DDBJ databases">
        <title>Alkalicoccobacillus porphyridii sp. nov., isolated from a marine red alga, Porphyridium purpureum and reclassification of Shouchella plakortidis and Shouchella gibsonii as Alkalicoccobacillus plakortidis comb. nov. and Alkalicoccobacillus gibsonii comb. nov.</title>
        <authorList>
            <person name="Kim K.H."/>
            <person name="Lee J.K."/>
            <person name="Han D.M."/>
            <person name="Baek J.H."/>
            <person name="Jeon C.O."/>
        </authorList>
    </citation>
    <scope>NUCLEOTIDE SEQUENCE</scope>
    <source>
        <strain evidence="2">DSM 19153</strain>
    </source>
</reference>
<organism evidence="2 3">
    <name type="scientific">Alkalicoccobacillus plakortidis</name>
    <dbReference type="NCBI Taxonomy" id="444060"/>
    <lineage>
        <taxon>Bacteria</taxon>
        <taxon>Bacillati</taxon>
        <taxon>Bacillota</taxon>
        <taxon>Bacilli</taxon>
        <taxon>Bacillales</taxon>
        <taxon>Bacillaceae</taxon>
        <taxon>Alkalicoccobacillus</taxon>
    </lineage>
</organism>
<accession>A0ABT0XGC6</accession>
<dbReference type="InterPro" id="IPR027417">
    <property type="entry name" value="P-loop_NTPase"/>
</dbReference>
<dbReference type="EMBL" id="JAMQJY010000001">
    <property type="protein sequence ID" value="MCM2674944.1"/>
    <property type="molecule type" value="Genomic_DNA"/>
</dbReference>
<dbReference type="CDD" id="cd03116">
    <property type="entry name" value="MobB"/>
    <property type="match status" value="1"/>
</dbReference>
<evidence type="ECO:0000313" key="2">
    <source>
        <dbReference type="EMBL" id="MCM2674944.1"/>
    </source>
</evidence>
<evidence type="ECO:0000259" key="1">
    <source>
        <dbReference type="Pfam" id="PF03205"/>
    </source>
</evidence>
<dbReference type="SUPFAM" id="SSF52540">
    <property type="entry name" value="P-loop containing nucleoside triphosphate hydrolases"/>
    <property type="match status" value="1"/>
</dbReference>
<dbReference type="NCBIfam" id="TIGR00176">
    <property type="entry name" value="mobB"/>
    <property type="match status" value="1"/>
</dbReference>
<keyword evidence="3" id="KW-1185">Reference proteome</keyword>
<dbReference type="Gene3D" id="3.40.50.300">
    <property type="entry name" value="P-loop containing nucleotide triphosphate hydrolases"/>
    <property type="match status" value="1"/>
</dbReference>
<name>A0ABT0XGC6_9BACI</name>
<dbReference type="RefSeq" id="WP_251605101.1">
    <property type="nucleotide sequence ID" value="NZ_JAMQJY010000001.1"/>
</dbReference>
<dbReference type="PANTHER" id="PTHR40072:SF1">
    <property type="entry name" value="MOLYBDOPTERIN-GUANINE DINUCLEOTIDE BIOSYNTHESIS ADAPTER PROTEIN"/>
    <property type="match status" value="1"/>
</dbReference>
<sequence>MAMGVNPVILQIVGYQNSGKTTLMCQLIEEATRHNLRVGTMKHHGHGGKPDSASLNKDSDKHYAAGAVASAVEGAGVLQLTAQLNQDDPEGLLAVLQAMPLDLILIEGYKHWPYPKVVLLKNQQDEKLLEQVNHTIAVVSLEERPQMTTYPVFLRGDEEQLLLWLVSYIRRQQHA</sequence>